<keyword evidence="1" id="KW-0732">Signal</keyword>
<dbReference type="Gramene" id="CDP07162">
    <property type="protein sequence ID" value="CDP07162"/>
    <property type="gene ID" value="GSCOC_T00024305001"/>
</dbReference>
<gene>
    <name evidence="2" type="ORF">GSCOC_T00024305001</name>
</gene>
<reference evidence="3" key="1">
    <citation type="journal article" date="2014" name="Science">
        <title>The coffee genome provides insight into the convergent evolution of caffeine biosynthesis.</title>
        <authorList>
            <person name="Denoeud F."/>
            <person name="Carretero-Paulet L."/>
            <person name="Dereeper A."/>
            <person name="Droc G."/>
            <person name="Guyot R."/>
            <person name="Pietrella M."/>
            <person name="Zheng C."/>
            <person name="Alberti A."/>
            <person name="Anthony F."/>
            <person name="Aprea G."/>
            <person name="Aury J.M."/>
            <person name="Bento P."/>
            <person name="Bernard M."/>
            <person name="Bocs S."/>
            <person name="Campa C."/>
            <person name="Cenci A."/>
            <person name="Combes M.C."/>
            <person name="Crouzillat D."/>
            <person name="Da Silva C."/>
            <person name="Daddiego L."/>
            <person name="De Bellis F."/>
            <person name="Dussert S."/>
            <person name="Garsmeur O."/>
            <person name="Gayraud T."/>
            <person name="Guignon V."/>
            <person name="Jahn K."/>
            <person name="Jamilloux V."/>
            <person name="Joet T."/>
            <person name="Labadie K."/>
            <person name="Lan T."/>
            <person name="Leclercq J."/>
            <person name="Lepelley M."/>
            <person name="Leroy T."/>
            <person name="Li L.T."/>
            <person name="Librado P."/>
            <person name="Lopez L."/>
            <person name="Munoz A."/>
            <person name="Noel B."/>
            <person name="Pallavicini A."/>
            <person name="Perrotta G."/>
            <person name="Poncet V."/>
            <person name="Pot D."/>
            <person name="Priyono X."/>
            <person name="Rigoreau M."/>
            <person name="Rouard M."/>
            <person name="Rozas J."/>
            <person name="Tranchant-Dubreuil C."/>
            <person name="VanBuren R."/>
            <person name="Zhang Q."/>
            <person name="Andrade A.C."/>
            <person name="Argout X."/>
            <person name="Bertrand B."/>
            <person name="de Kochko A."/>
            <person name="Graziosi G."/>
            <person name="Henry R.J."/>
            <person name="Jayarama X."/>
            <person name="Ming R."/>
            <person name="Nagai C."/>
            <person name="Rounsley S."/>
            <person name="Sankoff D."/>
            <person name="Giuliano G."/>
            <person name="Albert V.A."/>
            <person name="Wincker P."/>
            <person name="Lashermes P."/>
        </authorList>
    </citation>
    <scope>NUCLEOTIDE SEQUENCE [LARGE SCALE GENOMIC DNA]</scope>
    <source>
        <strain evidence="3">cv. DH200-94</strain>
    </source>
</reference>
<protein>
    <submittedName>
        <fullName evidence="2">Uncharacterized protein</fullName>
    </submittedName>
</protein>
<dbReference type="EMBL" id="HG739109">
    <property type="protein sequence ID" value="CDP07162.1"/>
    <property type="molecule type" value="Genomic_DNA"/>
</dbReference>
<proteinExistence type="predicted"/>
<feature type="signal peptide" evidence="1">
    <location>
        <begin position="1"/>
        <end position="19"/>
    </location>
</feature>
<dbReference type="STRING" id="49390.A0A068UFX2"/>
<keyword evidence="3" id="KW-1185">Reference proteome</keyword>
<evidence type="ECO:0000313" key="2">
    <source>
        <dbReference type="EMBL" id="CDP07162.1"/>
    </source>
</evidence>
<dbReference type="AlphaFoldDB" id="A0A068UFX2"/>
<organism evidence="2 3">
    <name type="scientific">Coffea canephora</name>
    <name type="common">Robusta coffee</name>
    <dbReference type="NCBI Taxonomy" id="49390"/>
    <lineage>
        <taxon>Eukaryota</taxon>
        <taxon>Viridiplantae</taxon>
        <taxon>Streptophyta</taxon>
        <taxon>Embryophyta</taxon>
        <taxon>Tracheophyta</taxon>
        <taxon>Spermatophyta</taxon>
        <taxon>Magnoliopsida</taxon>
        <taxon>eudicotyledons</taxon>
        <taxon>Gunneridae</taxon>
        <taxon>Pentapetalae</taxon>
        <taxon>asterids</taxon>
        <taxon>lamiids</taxon>
        <taxon>Gentianales</taxon>
        <taxon>Rubiaceae</taxon>
        <taxon>Ixoroideae</taxon>
        <taxon>Gardenieae complex</taxon>
        <taxon>Bertiereae - Coffeeae clade</taxon>
        <taxon>Coffeeae</taxon>
        <taxon>Coffea</taxon>
    </lineage>
</organism>
<name>A0A068UFX2_COFCA</name>
<accession>A0A068UFX2</accession>
<dbReference type="Proteomes" id="UP000295252">
    <property type="component" value="Chromosome X"/>
</dbReference>
<dbReference type="InParanoid" id="A0A068UFX2"/>
<dbReference type="OrthoDB" id="1334205at2759"/>
<evidence type="ECO:0000256" key="1">
    <source>
        <dbReference type="SAM" id="SignalP"/>
    </source>
</evidence>
<feature type="chain" id="PRO_5001657631" evidence="1">
    <location>
        <begin position="20"/>
        <end position="93"/>
    </location>
</feature>
<evidence type="ECO:0000313" key="3">
    <source>
        <dbReference type="Proteomes" id="UP000295252"/>
    </source>
</evidence>
<dbReference type="PhylomeDB" id="A0A068UFX2"/>
<sequence length="93" mass="10434">MGNILILSSLYLFIHILCGHKGVEVSRTPIVMKSGEWVLKVVPWIGGRIISMEHVMTSLQVEVSVYEEYSGTYYQSAGCQVPRSTMLLSELNE</sequence>